<keyword evidence="1" id="KW-1133">Transmembrane helix</keyword>
<dbReference type="InterPro" id="IPR005165">
    <property type="entry name" value="Anthrax_toxin_edema_cen"/>
</dbReference>
<dbReference type="InterPro" id="IPR035099">
    <property type="entry name" value="Anthrax_toxin_C-terminal"/>
</dbReference>
<organism evidence="3 4">
    <name type="scientific">Novipirellula herctigrandis</name>
    <dbReference type="NCBI Taxonomy" id="2527986"/>
    <lineage>
        <taxon>Bacteria</taxon>
        <taxon>Pseudomonadati</taxon>
        <taxon>Planctomycetota</taxon>
        <taxon>Planctomycetia</taxon>
        <taxon>Pirellulales</taxon>
        <taxon>Pirellulaceae</taxon>
        <taxon>Novipirellula</taxon>
    </lineage>
</organism>
<evidence type="ECO:0000313" key="4">
    <source>
        <dbReference type="Proteomes" id="UP000315010"/>
    </source>
</evidence>
<accession>A0A5C5YYR7</accession>
<proteinExistence type="predicted"/>
<protein>
    <submittedName>
        <fullName evidence="3">Anthrax toxin LF subunit</fullName>
    </submittedName>
</protein>
<keyword evidence="1" id="KW-0472">Membrane</keyword>
<name>A0A5C5YYR7_9BACT</name>
<gene>
    <name evidence="3" type="ORF">CA13_16250</name>
</gene>
<reference evidence="3 4" key="1">
    <citation type="submission" date="2019-02" db="EMBL/GenBank/DDBJ databases">
        <title>Deep-cultivation of Planctomycetes and their phenomic and genomic characterization uncovers novel biology.</title>
        <authorList>
            <person name="Wiegand S."/>
            <person name="Jogler M."/>
            <person name="Boedeker C."/>
            <person name="Pinto D."/>
            <person name="Vollmers J."/>
            <person name="Rivas-Marin E."/>
            <person name="Kohn T."/>
            <person name="Peeters S.H."/>
            <person name="Heuer A."/>
            <person name="Rast P."/>
            <person name="Oberbeckmann S."/>
            <person name="Bunk B."/>
            <person name="Jeske O."/>
            <person name="Meyerdierks A."/>
            <person name="Storesund J.E."/>
            <person name="Kallscheuer N."/>
            <person name="Luecker S."/>
            <person name="Lage O.M."/>
            <person name="Pohl T."/>
            <person name="Merkel B.J."/>
            <person name="Hornburger P."/>
            <person name="Mueller R.-W."/>
            <person name="Bruemmer F."/>
            <person name="Labrenz M."/>
            <person name="Spormann A.M."/>
            <person name="Op Den Camp H."/>
            <person name="Overmann J."/>
            <person name="Amann R."/>
            <person name="Jetten M.S.M."/>
            <person name="Mascher T."/>
            <person name="Medema M.H."/>
            <person name="Devos D.P."/>
            <person name="Kaster A.-K."/>
            <person name="Ovreas L."/>
            <person name="Rohde M."/>
            <person name="Galperin M.Y."/>
            <person name="Jogler C."/>
        </authorList>
    </citation>
    <scope>NUCLEOTIDE SEQUENCE [LARGE SCALE GENOMIC DNA]</scope>
    <source>
        <strain evidence="3 4">CA13</strain>
    </source>
</reference>
<dbReference type="AlphaFoldDB" id="A0A5C5YYR7"/>
<comment type="caution">
    <text evidence="3">The sequence shown here is derived from an EMBL/GenBank/DDBJ whole genome shotgun (WGS) entry which is preliminary data.</text>
</comment>
<sequence length="565" mass="61519">MGVTYYQKAKASVCPVDPQSSRAAQVSFQLPAGKEIRPNFGNIDVTNLDSVYQRSLSLERDHPDRIADYFEHAEAIAAQDRQMQRMYGVPNHPYFGRPMTLLPMTGMMVEGISEMVQRVMRASKGFVEGLFEGLRTSLAKDPETLSRMNRNLMKSQILNVVLPAVMASGMVVGIVQDIVKAVTGLYQLVTNFDEIATAAVKLIKAILDDEKAAHGFGKLVGQQLGQKIGKLSRLGVIRFSFEVGRILGPIIASIAVAFTGIGVGALAVKFGREFLRWATRFPRIARLVDGLVTLGSKSGRGGKLIAYVTAAMASARSGITSRHVQVFQRVASSNGGQNRIIAVRFTNLKSTKWIDRGYPGKPMSVKVKTSDKTGIVTVQKHGPKTTPESHIQDAYSAGYYIVDGNGVARNKAGQALDLPSKTDWPLEPGQVIDPRLKKPLVGDYDLHSVIKPHNKGQNIVLATQDGKKVADASNPDLRKVAKALNDGMDQPRVLHGAHDGYAKLSDAGNGVVAFHPDGRIQIFNTVNEMEDFFESIGRQTIKGAYPSGPLPDVLPNNVLPLRRKD</sequence>
<keyword evidence="1" id="KW-0812">Transmembrane</keyword>
<feature type="transmembrane region" description="Helical" evidence="1">
    <location>
        <begin position="157"/>
        <end position="175"/>
    </location>
</feature>
<evidence type="ECO:0000313" key="3">
    <source>
        <dbReference type="EMBL" id="TWT80212.1"/>
    </source>
</evidence>
<evidence type="ECO:0000256" key="1">
    <source>
        <dbReference type="SAM" id="Phobius"/>
    </source>
</evidence>
<dbReference type="SUPFAM" id="SSF81298">
    <property type="entry name" value="Adenylylcyclase toxin (the edema factor)"/>
    <property type="match status" value="1"/>
</dbReference>
<dbReference type="GO" id="GO:0008294">
    <property type="term" value="F:calcium- and calmodulin-responsive adenylate cyclase activity"/>
    <property type="evidence" value="ECO:0007669"/>
    <property type="project" value="InterPro"/>
</dbReference>
<dbReference type="GO" id="GO:0005576">
    <property type="term" value="C:extracellular region"/>
    <property type="evidence" value="ECO:0007669"/>
    <property type="project" value="InterPro"/>
</dbReference>
<dbReference type="Pfam" id="PF03497">
    <property type="entry name" value="Anthrax_toxA"/>
    <property type="match status" value="1"/>
</dbReference>
<evidence type="ECO:0000259" key="2">
    <source>
        <dbReference type="Pfam" id="PF03497"/>
    </source>
</evidence>
<feature type="domain" description="Anthrax toxin edema factor central" evidence="2">
    <location>
        <begin position="313"/>
        <end position="371"/>
    </location>
</feature>
<keyword evidence="4" id="KW-1185">Reference proteome</keyword>
<dbReference type="Proteomes" id="UP000315010">
    <property type="component" value="Unassembled WGS sequence"/>
</dbReference>
<dbReference type="RefSeq" id="WP_146395280.1">
    <property type="nucleotide sequence ID" value="NZ_SJPJ01000001.1"/>
</dbReference>
<dbReference type="EMBL" id="SJPJ01000001">
    <property type="protein sequence ID" value="TWT80212.1"/>
    <property type="molecule type" value="Genomic_DNA"/>
</dbReference>
<dbReference type="OrthoDB" id="6628071at2"/>
<feature type="transmembrane region" description="Helical" evidence="1">
    <location>
        <begin position="246"/>
        <end position="268"/>
    </location>
</feature>